<organism evidence="15 16">
    <name type="scientific">Thiohalomonas denitrificans</name>
    <dbReference type="NCBI Taxonomy" id="415747"/>
    <lineage>
        <taxon>Bacteria</taxon>
        <taxon>Pseudomonadati</taxon>
        <taxon>Pseudomonadota</taxon>
        <taxon>Gammaproteobacteria</taxon>
        <taxon>Thiohalomonadales</taxon>
        <taxon>Thiohalomonadaceae</taxon>
        <taxon>Thiohalomonas</taxon>
    </lineage>
</organism>
<dbReference type="Proteomes" id="UP000199648">
    <property type="component" value="Unassembled WGS sequence"/>
</dbReference>
<evidence type="ECO:0000256" key="10">
    <source>
        <dbReference type="ARBA" id="ARBA00030308"/>
    </source>
</evidence>
<dbReference type="InterPro" id="IPR000086">
    <property type="entry name" value="NUDIX_hydrolase_dom"/>
</dbReference>
<feature type="binding site" evidence="13">
    <location>
        <position position="160"/>
    </location>
    <ligand>
        <name>Mg(2+)</name>
        <dbReference type="ChEBI" id="CHEBI:18420"/>
        <label>1</label>
    </ligand>
</feature>
<evidence type="ECO:0000256" key="13">
    <source>
        <dbReference type="PIRSR" id="PIRSR604385-2"/>
    </source>
</evidence>
<evidence type="ECO:0000256" key="12">
    <source>
        <dbReference type="ARBA" id="ARBA00049546"/>
    </source>
</evidence>
<keyword evidence="7 13" id="KW-0460">Magnesium</keyword>
<dbReference type="InterPro" id="IPR020084">
    <property type="entry name" value="NUDIX_hydrolase_CS"/>
</dbReference>
<proteinExistence type="inferred from homology"/>
<dbReference type="SUPFAM" id="SSF55811">
    <property type="entry name" value="Nudix"/>
    <property type="match status" value="1"/>
</dbReference>
<feature type="domain" description="Nudix hydrolase" evidence="14">
    <location>
        <begin position="51"/>
        <end position="195"/>
    </location>
</feature>
<dbReference type="GO" id="GO:0046872">
    <property type="term" value="F:metal ion binding"/>
    <property type="evidence" value="ECO:0007669"/>
    <property type="project" value="UniProtKB-KW"/>
</dbReference>
<dbReference type="GO" id="GO:0019144">
    <property type="term" value="F:ADP-sugar diphosphatase activity"/>
    <property type="evidence" value="ECO:0007669"/>
    <property type="project" value="TreeGrafter"/>
</dbReference>
<gene>
    <name evidence="15" type="ORF">SAMN03097708_00282</name>
</gene>
<dbReference type="PROSITE" id="PS00893">
    <property type="entry name" value="NUDIX_BOX"/>
    <property type="match status" value="1"/>
</dbReference>
<feature type="binding site" evidence="13">
    <location>
        <position position="92"/>
    </location>
    <ligand>
        <name>Mg(2+)</name>
        <dbReference type="ChEBI" id="CHEBI:18420"/>
        <label>1</label>
    </ligand>
</feature>
<dbReference type="InterPro" id="IPR015797">
    <property type="entry name" value="NUDIX_hydrolase-like_dom_sf"/>
</dbReference>
<reference evidence="15 16" key="1">
    <citation type="submission" date="2016-10" db="EMBL/GenBank/DDBJ databases">
        <authorList>
            <person name="de Groot N.N."/>
        </authorList>
    </citation>
    <scope>NUCLEOTIDE SEQUENCE [LARGE SCALE GENOMIC DNA]</scope>
    <source>
        <strain evidence="15 16">HLD2</strain>
    </source>
</reference>
<evidence type="ECO:0000259" key="14">
    <source>
        <dbReference type="PROSITE" id="PS51462"/>
    </source>
</evidence>
<name>A0A1G5PKH5_9GAMM</name>
<comment type="catalytic activity">
    <reaction evidence="12">
        <text>ADP-D-ribose + H2O = D-ribose 5-phosphate + AMP + 2 H(+)</text>
        <dbReference type="Rhea" id="RHEA:10412"/>
        <dbReference type="ChEBI" id="CHEBI:15377"/>
        <dbReference type="ChEBI" id="CHEBI:15378"/>
        <dbReference type="ChEBI" id="CHEBI:57967"/>
        <dbReference type="ChEBI" id="CHEBI:78346"/>
        <dbReference type="ChEBI" id="CHEBI:456215"/>
        <dbReference type="EC" id="3.6.1.13"/>
    </reaction>
</comment>
<comment type="cofactor">
    <cofactor evidence="1 13">
        <name>Mg(2+)</name>
        <dbReference type="ChEBI" id="CHEBI:18420"/>
    </cofactor>
</comment>
<dbReference type="NCBIfam" id="TIGR00052">
    <property type="entry name" value="nudix-type nucleoside diphosphatase, YffH/AdpP family"/>
    <property type="match status" value="1"/>
</dbReference>
<feature type="binding site" evidence="13">
    <location>
        <position position="112"/>
    </location>
    <ligand>
        <name>Mg(2+)</name>
        <dbReference type="ChEBI" id="CHEBI:18420"/>
        <label>1</label>
    </ligand>
</feature>
<dbReference type="InterPro" id="IPR004385">
    <property type="entry name" value="NDP_pyrophosphatase"/>
</dbReference>
<dbReference type="EMBL" id="FMWD01000001">
    <property type="protein sequence ID" value="SCZ49866.1"/>
    <property type="molecule type" value="Genomic_DNA"/>
</dbReference>
<dbReference type="GO" id="GO:0047631">
    <property type="term" value="F:ADP-ribose diphosphatase activity"/>
    <property type="evidence" value="ECO:0007669"/>
    <property type="project" value="UniProtKB-EC"/>
</dbReference>
<dbReference type="PANTHER" id="PTHR11839">
    <property type="entry name" value="UDP/ADP-SUGAR PYROPHOSPHATASE"/>
    <property type="match status" value="1"/>
</dbReference>
<dbReference type="AlphaFoldDB" id="A0A1G5PKH5"/>
<evidence type="ECO:0000256" key="7">
    <source>
        <dbReference type="ARBA" id="ARBA00022842"/>
    </source>
</evidence>
<dbReference type="NCBIfam" id="NF008003">
    <property type="entry name" value="PRK10729.1"/>
    <property type="match status" value="1"/>
</dbReference>
<accession>A0A1G5PKH5</accession>
<protein>
    <recommendedName>
        <fullName evidence="4">ADP-ribose pyrophosphatase</fullName>
        <ecNumber evidence="3">3.6.1.13</ecNumber>
    </recommendedName>
    <alternativeName>
        <fullName evidence="9">ADP-ribose diphosphatase</fullName>
    </alternativeName>
    <alternativeName>
        <fullName evidence="11">ADP-ribose phosphohydrolase</fullName>
    </alternativeName>
    <alternativeName>
        <fullName evidence="10">Adenosine diphosphoribose pyrophosphatase</fullName>
    </alternativeName>
</protein>
<dbReference type="CDD" id="cd24155">
    <property type="entry name" value="NUDIX_ADPRase"/>
    <property type="match status" value="1"/>
</dbReference>
<evidence type="ECO:0000256" key="3">
    <source>
        <dbReference type="ARBA" id="ARBA00012453"/>
    </source>
</evidence>
<comment type="similarity">
    <text evidence="2">Belongs to the Nudix hydrolase family. NudF subfamily.</text>
</comment>
<dbReference type="PANTHER" id="PTHR11839:SF5">
    <property type="entry name" value="ADP-RIBOSE PYROPHOSPHATASE"/>
    <property type="match status" value="1"/>
</dbReference>
<evidence type="ECO:0000256" key="2">
    <source>
        <dbReference type="ARBA" id="ARBA00007482"/>
    </source>
</evidence>
<evidence type="ECO:0000256" key="6">
    <source>
        <dbReference type="ARBA" id="ARBA00022801"/>
    </source>
</evidence>
<evidence type="ECO:0000256" key="4">
    <source>
        <dbReference type="ARBA" id="ARBA00013297"/>
    </source>
</evidence>
<dbReference type="PROSITE" id="PS51462">
    <property type="entry name" value="NUDIX"/>
    <property type="match status" value="1"/>
</dbReference>
<evidence type="ECO:0000256" key="11">
    <source>
        <dbReference type="ARBA" id="ARBA00033056"/>
    </source>
</evidence>
<dbReference type="GO" id="GO:0005829">
    <property type="term" value="C:cytosol"/>
    <property type="evidence" value="ECO:0007669"/>
    <property type="project" value="TreeGrafter"/>
</dbReference>
<dbReference type="Gene3D" id="3.90.79.10">
    <property type="entry name" value="Nucleoside Triphosphate Pyrophosphohydrolase"/>
    <property type="match status" value="1"/>
</dbReference>
<sequence length="208" mass="23301">MSGSRGPERPSVKIIDREVEFEGFFRLERYRLRHRLFDGSMSPVIERELFERGHAAALLPYDPVRDTVVLLEQFRIGALYMPGGPWLVEAVAGIIEPGESAEDVVRRESQEEAGCTVTDLEPICRYLVSPGGTSETLTLFCGRVDSRNLGGIHGLESENEDIRVSVVPFEQVLALLEEGVINSAGPIIALQWLRLNRQRLQRLWCAAP</sequence>
<comment type="function">
    <text evidence="8">Acts on ADP-mannose and ADP-glucose as well as ADP-ribose. Prevents glycogen biosynthesis. The reaction catalyzed by this enzyme is a limiting step of the gluconeogenic process.</text>
</comment>
<evidence type="ECO:0000256" key="5">
    <source>
        <dbReference type="ARBA" id="ARBA00022723"/>
    </source>
</evidence>
<dbReference type="GO" id="GO:0019693">
    <property type="term" value="P:ribose phosphate metabolic process"/>
    <property type="evidence" value="ECO:0007669"/>
    <property type="project" value="TreeGrafter"/>
</dbReference>
<keyword evidence="5 13" id="KW-0479">Metal-binding</keyword>
<dbReference type="Pfam" id="PF00293">
    <property type="entry name" value="NUDIX"/>
    <property type="match status" value="1"/>
</dbReference>
<evidence type="ECO:0000256" key="9">
    <source>
        <dbReference type="ARBA" id="ARBA00030162"/>
    </source>
</evidence>
<keyword evidence="16" id="KW-1185">Reference proteome</keyword>
<feature type="binding site" evidence="13">
    <location>
        <position position="108"/>
    </location>
    <ligand>
        <name>Mg(2+)</name>
        <dbReference type="ChEBI" id="CHEBI:18420"/>
        <label>1</label>
    </ligand>
</feature>
<dbReference type="GO" id="GO:0006753">
    <property type="term" value="P:nucleoside phosphate metabolic process"/>
    <property type="evidence" value="ECO:0007669"/>
    <property type="project" value="TreeGrafter"/>
</dbReference>
<keyword evidence="6" id="KW-0378">Hydrolase</keyword>
<dbReference type="STRING" id="415747.SAMN03097708_00282"/>
<evidence type="ECO:0000256" key="8">
    <source>
        <dbReference type="ARBA" id="ARBA00025164"/>
    </source>
</evidence>
<evidence type="ECO:0000313" key="15">
    <source>
        <dbReference type="EMBL" id="SCZ49866.1"/>
    </source>
</evidence>
<evidence type="ECO:0000256" key="1">
    <source>
        <dbReference type="ARBA" id="ARBA00001946"/>
    </source>
</evidence>
<evidence type="ECO:0000313" key="16">
    <source>
        <dbReference type="Proteomes" id="UP000199648"/>
    </source>
</evidence>
<dbReference type="EC" id="3.6.1.13" evidence="3"/>